<dbReference type="InterPro" id="IPR016035">
    <property type="entry name" value="Acyl_Trfase/lysoPLipase"/>
</dbReference>
<dbReference type="Gene3D" id="3.40.1090.10">
    <property type="entry name" value="Cytosolic phospholipase A2 catalytic domain"/>
    <property type="match status" value="1"/>
</dbReference>
<evidence type="ECO:0000259" key="5">
    <source>
        <dbReference type="PROSITE" id="PS51635"/>
    </source>
</evidence>
<keyword evidence="7" id="KW-1185">Reference proteome</keyword>
<dbReference type="PROSITE" id="PS51635">
    <property type="entry name" value="PNPLA"/>
    <property type="match status" value="1"/>
</dbReference>
<feature type="short sequence motif" description="DGA/G" evidence="4">
    <location>
        <begin position="189"/>
        <end position="191"/>
    </location>
</feature>
<proteinExistence type="predicted"/>
<evidence type="ECO:0000256" key="3">
    <source>
        <dbReference type="ARBA" id="ARBA00023098"/>
    </source>
</evidence>
<feature type="active site" description="Nucleophile" evidence="4">
    <location>
        <position position="45"/>
    </location>
</feature>
<protein>
    <recommendedName>
        <fullName evidence="5">PNPLA domain-containing protein</fullName>
    </recommendedName>
</protein>
<dbReference type="InterPro" id="IPR002641">
    <property type="entry name" value="PNPLA_dom"/>
</dbReference>
<name>A0ABT3TKF9_9GAMM</name>
<dbReference type="PANTHER" id="PTHR24185">
    <property type="entry name" value="CALCIUM-INDEPENDENT PHOSPHOLIPASE A2-GAMMA"/>
    <property type="match status" value="1"/>
</dbReference>
<evidence type="ECO:0000256" key="2">
    <source>
        <dbReference type="ARBA" id="ARBA00022963"/>
    </source>
</evidence>
<keyword evidence="1 4" id="KW-0378">Hydrolase</keyword>
<dbReference type="EMBL" id="SHNN01000004">
    <property type="protein sequence ID" value="MCX2982811.1"/>
    <property type="molecule type" value="Genomic_DNA"/>
</dbReference>
<dbReference type="Pfam" id="PF01734">
    <property type="entry name" value="Patatin"/>
    <property type="match status" value="1"/>
</dbReference>
<sequence>MTKRILTIDGGGIRGVFSAAIIEQMEIANGGKPACELFDCFVGTSAGSLLAAGLAKGISAGELKQHFIALGEGLSISMNAAAKDDGAGDKGAAGPRKRREASSAMLEDVLKKLLGENTRPADLKKRFAVVTKNMDLNKVVFFGNFPKDQVEQPSFWSGQVDESSEPVWKIVLRSAALPPLFAPQGDYLDGGISPFANPTYAAYVGVQRRLGWNPYREPLKFYSVGTGYHEGGAGSNIGELDDERLYASMVSAMMQDVNFLQHQIMKRQAAEGDIWYKRYNISFTREGFEKLGIEKIPSKEEFAQLASTASPRVKELAEYGSYVGKKMLAEGNDFLAGAPLQDRRSNVYKIPDEQRFLNIAPVSAVP</sequence>
<dbReference type="PANTHER" id="PTHR24185:SF1">
    <property type="entry name" value="CALCIUM-INDEPENDENT PHOSPHOLIPASE A2-GAMMA"/>
    <property type="match status" value="1"/>
</dbReference>
<dbReference type="SUPFAM" id="SSF52151">
    <property type="entry name" value="FabD/lysophospholipase-like"/>
    <property type="match status" value="1"/>
</dbReference>
<reference evidence="6" key="1">
    <citation type="submission" date="2019-02" db="EMBL/GenBank/DDBJ databases">
        <authorList>
            <person name="Li S.-H."/>
        </authorList>
    </citation>
    <scope>NUCLEOTIDE SEQUENCE</scope>
    <source>
        <strain evidence="6">IMCC14734</strain>
    </source>
</reference>
<feature type="short sequence motif" description="GXGXXG" evidence="4">
    <location>
        <begin position="10"/>
        <end position="15"/>
    </location>
</feature>
<keyword evidence="3 4" id="KW-0443">Lipid metabolism</keyword>
<keyword evidence="2 4" id="KW-0442">Lipid degradation</keyword>
<organism evidence="6 7">
    <name type="scientific">Candidatus Litorirhabdus singularis</name>
    <dbReference type="NCBI Taxonomy" id="2518993"/>
    <lineage>
        <taxon>Bacteria</taxon>
        <taxon>Pseudomonadati</taxon>
        <taxon>Pseudomonadota</taxon>
        <taxon>Gammaproteobacteria</taxon>
        <taxon>Cellvibrionales</taxon>
        <taxon>Halieaceae</taxon>
        <taxon>Candidatus Litorirhabdus</taxon>
    </lineage>
</organism>
<feature type="active site" description="Proton acceptor" evidence="4">
    <location>
        <position position="189"/>
    </location>
</feature>
<evidence type="ECO:0000256" key="4">
    <source>
        <dbReference type="PROSITE-ProRule" id="PRU01161"/>
    </source>
</evidence>
<feature type="domain" description="PNPLA" evidence="5">
    <location>
        <begin position="6"/>
        <end position="203"/>
    </location>
</feature>
<comment type="caution">
    <text evidence="6">The sequence shown here is derived from an EMBL/GenBank/DDBJ whole genome shotgun (WGS) entry which is preliminary data.</text>
</comment>
<accession>A0ABT3TKF9</accession>
<feature type="short sequence motif" description="GXSXG" evidence="4">
    <location>
        <begin position="43"/>
        <end position="47"/>
    </location>
</feature>
<dbReference type="RefSeq" id="WP_279246837.1">
    <property type="nucleotide sequence ID" value="NZ_SHNN01000004.1"/>
</dbReference>
<evidence type="ECO:0000313" key="7">
    <source>
        <dbReference type="Proteomes" id="UP001143362"/>
    </source>
</evidence>
<gene>
    <name evidence="6" type="ORF">EYC98_18265</name>
</gene>
<evidence type="ECO:0000256" key="1">
    <source>
        <dbReference type="ARBA" id="ARBA00022801"/>
    </source>
</evidence>
<dbReference type="Proteomes" id="UP001143362">
    <property type="component" value="Unassembled WGS sequence"/>
</dbReference>
<evidence type="ECO:0000313" key="6">
    <source>
        <dbReference type="EMBL" id="MCX2982811.1"/>
    </source>
</evidence>